<accession>A0A8X7UAE0</accession>
<evidence type="ECO:0000313" key="2">
    <source>
        <dbReference type="EMBL" id="KAG2268971.1"/>
    </source>
</evidence>
<dbReference type="PANTHER" id="PTHR43222">
    <property type="entry name" value="NUDIX HYDROLASE 23"/>
    <property type="match status" value="1"/>
</dbReference>
<sequence length="125" mass="14180">MQTYVIFLARLKNLDFAPGPESLECRLFALDEIPFDSLAFSSIYYLEDLKKGKVKFHSGPEEPFLLGHESHGERFRRRKRGIEKSRFISTLSSSCSLIDEGGEKITASSPRRTKSKKGFKSSSTK</sequence>
<feature type="region of interest" description="Disordered" evidence="1">
    <location>
        <begin position="102"/>
        <end position="125"/>
    </location>
</feature>
<gene>
    <name evidence="2" type="ORF">Bca52824_063526</name>
</gene>
<name>A0A8X7UAE0_BRACI</name>
<proteinExistence type="predicted"/>
<organism evidence="2 3">
    <name type="scientific">Brassica carinata</name>
    <name type="common">Ethiopian mustard</name>
    <name type="synonym">Abyssinian cabbage</name>
    <dbReference type="NCBI Taxonomy" id="52824"/>
    <lineage>
        <taxon>Eukaryota</taxon>
        <taxon>Viridiplantae</taxon>
        <taxon>Streptophyta</taxon>
        <taxon>Embryophyta</taxon>
        <taxon>Tracheophyta</taxon>
        <taxon>Spermatophyta</taxon>
        <taxon>Magnoliopsida</taxon>
        <taxon>eudicotyledons</taxon>
        <taxon>Gunneridae</taxon>
        <taxon>Pentapetalae</taxon>
        <taxon>rosids</taxon>
        <taxon>malvids</taxon>
        <taxon>Brassicales</taxon>
        <taxon>Brassicaceae</taxon>
        <taxon>Brassiceae</taxon>
        <taxon>Brassica</taxon>
    </lineage>
</organism>
<keyword evidence="3" id="KW-1185">Reference proteome</keyword>
<evidence type="ECO:0000313" key="3">
    <source>
        <dbReference type="Proteomes" id="UP000886595"/>
    </source>
</evidence>
<dbReference type="Proteomes" id="UP000886595">
    <property type="component" value="Unassembled WGS sequence"/>
</dbReference>
<dbReference type="OrthoDB" id="447842at2759"/>
<dbReference type="PANTHER" id="PTHR43222:SF2">
    <property type="entry name" value="NUDIX HYDROLASE 23, CHLOROPLASTIC"/>
    <property type="match status" value="1"/>
</dbReference>
<dbReference type="Gene3D" id="3.90.79.10">
    <property type="entry name" value="Nucleoside Triphosphate Pyrophosphohydrolase"/>
    <property type="match status" value="1"/>
</dbReference>
<protein>
    <submittedName>
        <fullName evidence="2">Uncharacterized protein</fullName>
    </submittedName>
</protein>
<reference evidence="2 3" key="1">
    <citation type="submission" date="2020-02" db="EMBL/GenBank/DDBJ databases">
        <authorList>
            <person name="Ma Q."/>
            <person name="Huang Y."/>
            <person name="Song X."/>
            <person name="Pei D."/>
        </authorList>
    </citation>
    <scope>NUCLEOTIDE SEQUENCE [LARGE SCALE GENOMIC DNA]</scope>
    <source>
        <strain evidence="2">Sxm20200214</strain>
        <tissue evidence="2">Leaf</tissue>
    </source>
</reference>
<dbReference type="EMBL" id="JAAMPC010000013">
    <property type="protein sequence ID" value="KAG2268971.1"/>
    <property type="molecule type" value="Genomic_DNA"/>
</dbReference>
<dbReference type="AlphaFoldDB" id="A0A8X7UAE0"/>
<comment type="caution">
    <text evidence="2">The sequence shown here is derived from an EMBL/GenBank/DDBJ whole genome shotgun (WGS) entry which is preliminary data.</text>
</comment>
<evidence type="ECO:0000256" key="1">
    <source>
        <dbReference type="SAM" id="MobiDB-lite"/>
    </source>
</evidence>